<gene>
    <name evidence="2" type="ORF">E3T61_12005</name>
</gene>
<dbReference type="RefSeq" id="WP_134641095.1">
    <property type="nucleotide sequence ID" value="NZ_SOHM01000029.1"/>
</dbReference>
<evidence type="ECO:0000313" key="2">
    <source>
        <dbReference type="EMBL" id="TFD88550.1"/>
    </source>
</evidence>
<accession>A0A4R9BPL3</accession>
<comment type="caution">
    <text evidence="2">The sequence shown here is derived from an EMBL/GenBank/DDBJ whole genome shotgun (WGS) entry which is preliminary data.</text>
</comment>
<proteinExistence type="predicted"/>
<feature type="transmembrane region" description="Helical" evidence="1">
    <location>
        <begin position="74"/>
        <end position="90"/>
    </location>
</feature>
<sequence length="212" mass="21492">MADSQTLARVHSGTTRTWFSGGALLLASVVVGASLQPGFVPGSGILRTALFSAALLVFAFGLRGGAGSVTARRPLGTIALAGLAVWLLLGEVLQDTLATALSDGSATTGLLVFAYADAAVQFLLAIIAVVQIGRAGMVSAPWNWVPAWCVGAVTASWLLSQLVAGGTSIDPMLVTVVLLSLDGLLRMGSAVLLGVLAVVLADRASRARAPQA</sequence>
<feature type="transmembrane region" description="Helical" evidence="1">
    <location>
        <begin position="45"/>
        <end position="62"/>
    </location>
</feature>
<feature type="transmembrane region" description="Helical" evidence="1">
    <location>
        <begin position="110"/>
        <end position="130"/>
    </location>
</feature>
<evidence type="ECO:0000256" key="1">
    <source>
        <dbReference type="SAM" id="Phobius"/>
    </source>
</evidence>
<dbReference type="OrthoDB" id="5114831at2"/>
<reference evidence="2 3" key="1">
    <citation type="submission" date="2019-03" db="EMBL/GenBank/DDBJ databases">
        <title>Genomics of glacier-inhabiting Cryobacterium strains.</title>
        <authorList>
            <person name="Liu Q."/>
            <person name="Xin Y.-H."/>
        </authorList>
    </citation>
    <scope>NUCLEOTIDE SEQUENCE [LARGE SCALE GENOMIC DNA]</scope>
    <source>
        <strain evidence="2 3">Sr59</strain>
    </source>
</reference>
<feature type="transmembrane region" description="Helical" evidence="1">
    <location>
        <begin position="18"/>
        <end position="39"/>
    </location>
</feature>
<protein>
    <submittedName>
        <fullName evidence="2">Uncharacterized protein</fullName>
    </submittedName>
</protein>
<evidence type="ECO:0000313" key="3">
    <source>
        <dbReference type="Proteomes" id="UP000298468"/>
    </source>
</evidence>
<feature type="transmembrane region" description="Helical" evidence="1">
    <location>
        <begin position="184"/>
        <end position="201"/>
    </location>
</feature>
<dbReference type="AlphaFoldDB" id="A0A4R9BPL3"/>
<keyword evidence="1" id="KW-0812">Transmembrane</keyword>
<keyword evidence="1" id="KW-0472">Membrane</keyword>
<feature type="transmembrane region" description="Helical" evidence="1">
    <location>
        <begin position="142"/>
        <end position="164"/>
    </location>
</feature>
<dbReference type="Proteomes" id="UP000298468">
    <property type="component" value="Unassembled WGS sequence"/>
</dbReference>
<keyword evidence="3" id="KW-1185">Reference proteome</keyword>
<dbReference type="EMBL" id="SOHM01000029">
    <property type="protein sequence ID" value="TFD88550.1"/>
    <property type="molecule type" value="Genomic_DNA"/>
</dbReference>
<organism evidence="2 3">
    <name type="scientific">Cryobacterium lactosi</name>
    <dbReference type="NCBI Taxonomy" id="1259202"/>
    <lineage>
        <taxon>Bacteria</taxon>
        <taxon>Bacillati</taxon>
        <taxon>Actinomycetota</taxon>
        <taxon>Actinomycetes</taxon>
        <taxon>Micrococcales</taxon>
        <taxon>Microbacteriaceae</taxon>
        <taxon>Cryobacterium</taxon>
    </lineage>
</organism>
<keyword evidence="1" id="KW-1133">Transmembrane helix</keyword>
<name>A0A4R9BPL3_9MICO</name>